<dbReference type="RefSeq" id="WP_078974755.1">
    <property type="nucleotide sequence ID" value="NZ_MWQN01000001.1"/>
</dbReference>
<dbReference type="OrthoDB" id="580767at2"/>
<dbReference type="SUPFAM" id="SSF48452">
    <property type="entry name" value="TPR-like"/>
    <property type="match status" value="3"/>
</dbReference>
<comment type="caution">
    <text evidence="4">The sequence shown here is derived from an EMBL/GenBank/DDBJ whole genome shotgun (WGS) entry which is preliminary data.</text>
</comment>
<dbReference type="Pfam" id="PF00931">
    <property type="entry name" value="NB-ARC"/>
    <property type="match status" value="1"/>
</dbReference>
<dbReference type="GO" id="GO:0043531">
    <property type="term" value="F:ADP binding"/>
    <property type="evidence" value="ECO:0007669"/>
    <property type="project" value="InterPro"/>
</dbReference>
<organism evidence="4 5">
    <name type="scientific">Embleya scabrispora</name>
    <dbReference type="NCBI Taxonomy" id="159449"/>
    <lineage>
        <taxon>Bacteria</taxon>
        <taxon>Bacillati</taxon>
        <taxon>Actinomycetota</taxon>
        <taxon>Actinomycetes</taxon>
        <taxon>Kitasatosporales</taxon>
        <taxon>Streptomycetaceae</taxon>
        <taxon>Embleya</taxon>
    </lineage>
</organism>
<dbReference type="InterPro" id="IPR002586">
    <property type="entry name" value="CobQ/CobB/MinD/ParA_Nub-bd_dom"/>
</dbReference>
<feature type="domain" description="DUF7779" evidence="3">
    <location>
        <begin position="723"/>
        <end position="810"/>
    </location>
</feature>
<feature type="domain" description="CobQ/CobB/MinD/ParA nucleotide binding" evidence="2">
    <location>
        <begin position="14"/>
        <end position="88"/>
    </location>
</feature>
<keyword evidence="5" id="KW-1185">Reference proteome</keyword>
<sequence>MSDNPAGPPGTVVTFYSYKGGTGRTMALANVAWILASRGKRVLVVDWDLESPGLHRYFHPYLIDKRLEDTRGVLDMIRAFAKVVGSEASTDAMIEASRIAESRVDGCAVKVDRDFPDGGLIRFLGPGRQNHEYAATLAGFNWADFCESPHGIGFLDALREDMRASYDYALIDSRTGLNDIAGICTTLLPDTVVDGFTLNEQAIDGGVNVARSITRQAERPLRILPVPMRVEDDEKDKLEAGRDHARERFAEFLAEYTEAERTKYWGEVEIPYKAFYAYEETLATLGDRPLQEGSLLAAYERLTGVLTDGAITRLDPVEEGERRRELRRFERIRYTAPVTVRILYSARDRMWVDWVRAQLIAAGTQVVGTGGCDTPLERLEDVDSVVVLSSPDSLPSRAWTAMRTALRRLASAERVSVVTLRVDDGLDLDPGVGETVSLSALSEEHARAALLAAFGRTPSQAPPAEGPRFPGTKPRVSHLLPRHSAFTGRDDILERLRDQLAKGATAVLPQALHGLGGVGKTQVALEYAHRFAADYDIIWWVSAEQAQGVAAQLARLGVRLELSTGENVGDAAATVLQSLQQGEPYDRWLVIYDNADEPASLADLMPQGSVNGHVLVTSRNDLWARSARPLEVPVFRRDESVALLQRRVPALTEADAQKVATALGDLPLAVEQAGAWLAESAMPVEDYLERVNTRVTAILEEGQPPDYPTTAAATWTVSLDELKERQPAAVRLLELCAYLSPDSISMRLLRSREVLQELTRVDSSLGDTLLLSRIFQQLGRYALARVDRGADTIQVHRLVQAVLRDQMPAEDDIARRARTLEILAANAPGDVDDPANQETYEELYKHLVPSRALESDSEGVRRWIVEQVRFAWRSDDWEFAQYIAEVALDRWRARFSRHDPLTLRMCTQLANVYRSQGKYRKAYDLDRATLEAQRAALGPDHPHTLITGRGYGGDLRSLGRFRTALESDRENYRRFSEVFGEDTNDALLAANNLGVSLRLTGRLGEALEVHQTAYDWRRRIQGEDHPHTCFLANQVGQDLRELGDYAGSRAVLQRTLALEEANGRVRDALRTSKNLAVTIRQTGDARYARSLDSDTLEKYRAFLSPTHPDMLACALNLAADHRAMGNNEQALELAQVTYQGYCEQFGGQHPFTFGCGSNLSSYLRAVDRLEEALALGRRCIEGLRESVGEEHPFTLAAAVNHANNLYRAGEVDECAELDRVTYDRYEELLGAEHPHALVAACNRVHSLGEIGRRDESLDWFTRTERACRRKLGDEHPITQGLREHRRLETDIEVPPT</sequence>
<dbReference type="InterPro" id="IPR056681">
    <property type="entry name" value="DUF7779"/>
</dbReference>
<dbReference type="PANTHER" id="PTHR46082:SF6">
    <property type="entry name" value="AAA+ ATPASE DOMAIN-CONTAINING PROTEIN-RELATED"/>
    <property type="match status" value="1"/>
</dbReference>
<dbReference type="EMBL" id="MWQN01000001">
    <property type="protein sequence ID" value="OPC80497.1"/>
    <property type="molecule type" value="Genomic_DNA"/>
</dbReference>
<evidence type="ECO:0000313" key="5">
    <source>
        <dbReference type="Proteomes" id="UP000190037"/>
    </source>
</evidence>
<name>A0A1T3NUD8_9ACTN</name>
<dbReference type="InterPro" id="IPR053137">
    <property type="entry name" value="NLR-like"/>
</dbReference>
<dbReference type="Proteomes" id="UP000190037">
    <property type="component" value="Unassembled WGS sequence"/>
</dbReference>
<dbReference type="STRING" id="159449.B4N89_05615"/>
<feature type="domain" description="NB-ARC" evidence="1">
    <location>
        <begin position="491"/>
        <end position="648"/>
    </location>
</feature>
<dbReference type="NCBIfam" id="NF047398">
    <property type="entry name" value="AAA_KGGVGR"/>
    <property type="match status" value="1"/>
</dbReference>
<accession>A0A1T3NUD8</accession>
<evidence type="ECO:0000313" key="4">
    <source>
        <dbReference type="EMBL" id="OPC80497.1"/>
    </source>
</evidence>
<evidence type="ECO:0000259" key="2">
    <source>
        <dbReference type="Pfam" id="PF01656"/>
    </source>
</evidence>
<dbReference type="Pfam" id="PF13374">
    <property type="entry name" value="TPR_10"/>
    <property type="match status" value="2"/>
</dbReference>
<dbReference type="Pfam" id="PF13424">
    <property type="entry name" value="TPR_12"/>
    <property type="match status" value="3"/>
</dbReference>
<protein>
    <recommendedName>
        <fullName evidence="6">ATP/GTP-binding protein</fullName>
    </recommendedName>
</protein>
<proteinExistence type="predicted"/>
<evidence type="ECO:0000259" key="3">
    <source>
        <dbReference type="Pfam" id="PF25000"/>
    </source>
</evidence>
<dbReference type="InterPro" id="IPR002182">
    <property type="entry name" value="NB-ARC"/>
</dbReference>
<dbReference type="InterPro" id="IPR011990">
    <property type="entry name" value="TPR-like_helical_dom_sf"/>
</dbReference>
<dbReference type="SUPFAM" id="SSF52540">
    <property type="entry name" value="P-loop containing nucleoside triphosphate hydrolases"/>
    <property type="match status" value="2"/>
</dbReference>
<dbReference type="Pfam" id="PF01656">
    <property type="entry name" value="CbiA"/>
    <property type="match status" value="1"/>
</dbReference>
<dbReference type="PANTHER" id="PTHR46082">
    <property type="entry name" value="ATP/GTP-BINDING PROTEIN-RELATED"/>
    <property type="match status" value="1"/>
</dbReference>
<reference evidence="4 5" key="1">
    <citation type="submission" date="2017-03" db="EMBL/GenBank/DDBJ databases">
        <title>Draft genome sequence of Streptomyces scabrisporus NF3, endophyte isolated from Amphipterygium adstringens.</title>
        <authorList>
            <person name="Vazquez M."/>
            <person name="Ceapa C.D."/>
            <person name="Rodriguez Luna D."/>
            <person name="Sanchez Esquivel S."/>
        </authorList>
    </citation>
    <scope>NUCLEOTIDE SEQUENCE [LARGE SCALE GENOMIC DNA]</scope>
    <source>
        <strain evidence="4 5">NF3</strain>
    </source>
</reference>
<dbReference type="NCBIfam" id="NF040586">
    <property type="entry name" value="FxSxx_TPR"/>
    <property type="match status" value="1"/>
</dbReference>
<dbReference type="Pfam" id="PF25000">
    <property type="entry name" value="DUF7779"/>
    <property type="match status" value="1"/>
</dbReference>
<evidence type="ECO:0000259" key="1">
    <source>
        <dbReference type="Pfam" id="PF00931"/>
    </source>
</evidence>
<dbReference type="InterPro" id="IPR027417">
    <property type="entry name" value="P-loop_NTPase"/>
</dbReference>
<dbReference type="Gene3D" id="1.25.40.10">
    <property type="entry name" value="Tetratricopeptide repeat domain"/>
    <property type="match status" value="2"/>
</dbReference>
<evidence type="ECO:0008006" key="6">
    <source>
        <dbReference type="Google" id="ProtNLM"/>
    </source>
</evidence>
<dbReference type="Gene3D" id="3.40.50.300">
    <property type="entry name" value="P-loop containing nucleotide triphosphate hydrolases"/>
    <property type="match status" value="2"/>
</dbReference>
<gene>
    <name evidence="4" type="ORF">B4N89_05615</name>
</gene>